<evidence type="ECO:0000313" key="3">
    <source>
        <dbReference type="Proteomes" id="UP000239649"/>
    </source>
</evidence>
<feature type="region of interest" description="Disordered" evidence="1">
    <location>
        <begin position="102"/>
        <end position="257"/>
    </location>
</feature>
<name>A0A2P6VJ42_9CHLO</name>
<feature type="compositionally biased region" description="Low complexity" evidence="1">
    <location>
        <begin position="648"/>
        <end position="662"/>
    </location>
</feature>
<reference evidence="2 3" key="1">
    <citation type="journal article" date="2018" name="Plant J.">
        <title>Genome sequences of Chlorella sorokiniana UTEX 1602 and Micractinium conductrix SAG 241.80: implications to maltose excretion by a green alga.</title>
        <authorList>
            <person name="Arriola M.B."/>
            <person name="Velmurugan N."/>
            <person name="Zhang Y."/>
            <person name="Plunkett M.H."/>
            <person name="Hondzo H."/>
            <person name="Barney B.M."/>
        </authorList>
    </citation>
    <scope>NUCLEOTIDE SEQUENCE [LARGE SCALE GENOMIC DNA]</scope>
    <source>
        <strain evidence="2 3">SAG 241.80</strain>
    </source>
</reference>
<feature type="compositionally biased region" description="Low complexity" evidence="1">
    <location>
        <begin position="602"/>
        <end position="620"/>
    </location>
</feature>
<keyword evidence="3" id="KW-1185">Reference proteome</keyword>
<protein>
    <submittedName>
        <fullName evidence="2">Uncharacterized protein</fullName>
    </submittedName>
</protein>
<feature type="region of interest" description="Disordered" evidence="1">
    <location>
        <begin position="274"/>
        <end position="311"/>
    </location>
</feature>
<gene>
    <name evidence="2" type="ORF">C2E20_2652</name>
</gene>
<proteinExistence type="predicted"/>
<accession>A0A2P6VJ42</accession>
<evidence type="ECO:0000313" key="2">
    <source>
        <dbReference type="EMBL" id="PSC74077.1"/>
    </source>
</evidence>
<dbReference type="Proteomes" id="UP000239649">
    <property type="component" value="Unassembled WGS sequence"/>
</dbReference>
<evidence type="ECO:0000256" key="1">
    <source>
        <dbReference type="SAM" id="MobiDB-lite"/>
    </source>
</evidence>
<feature type="compositionally biased region" description="Polar residues" evidence="1">
    <location>
        <begin position="153"/>
        <end position="163"/>
    </location>
</feature>
<sequence>MATLGIEVVFRGEADGMHPAGWAVQLLLEGQQQELAPLDSSETAHHIADTLRLKAAMDASAPPLRQLALSKPLDAFDADMLEALRQERLEDVMDALAAVAADQHGDGGEGDGEEGVAEASGAADGGSVARGPPAAPPPAGQQQRRPGEGSSGRGQQDAASCEQTAEVVHVDSPTQHQAGDAQPPAGAAAETAQLPASTTAQQAAGLHERSPQRDRQGRFAGGPAAAVQQSGERRRGAPSAGDGVAGLKPRNQRSEAELADERLARQLHQELLAQERASRRRRPVPPVEGSMQSEAEEEEEEGGEEDEIEFQGVKRRRQLWQATFSAPTTEAGAPSLSGKKQHALVACECGSQAEAAVARDLALMWREQRLGFLPADLMWQPEEYNFEQAGYRRQLDVAAALPSCRTLQQLQALLARLAGQGRLAELAGALARNPLSLLVHRPPLEACTEASLAAARTRYPHVKSSGKAAHAPWGASLSLPRMCGGSAAVSLGLYGTAAQAAAAADLGTAWREGRYCGTVLQVAGDLEGAFYNFPLQGYRGDALVWRRLLQADTEQDVRLLLRKLRDCGRLEAIVQRQLAATEQAGNAGSGAVAGSTAGKAAAAGGGRAANAGTGNASAADSGKKRRRPGSGAEPTRQPHSPGGKRGKAAAATARPAAAAPGGGPDPLAVVAALTAAAKEGAAKAAGLSLSLLGRYMIALQAKPAEAQRTELGSLQLWARMREWEPVTAMLRAAVKAAGLESA</sequence>
<dbReference type="EMBL" id="LHPF02000005">
    <property type="protein sequence ID" value="PSC74077.1"/>
    <property type="molecule type" value="Genomic_DNA"/>
</dbReference>
<organism evidence="2 3">
    <name type="scientific">Micractinium conductrix</name>
    <dbReference type="NCBI Taxonomy" id="554055"/>
    <lineage>
        <taxon>Eukaryota</taxon>
        <taxon>Viridiplantae</taxon>
        <taxon>Chlorophyta</taxon>
        <taxon>core chlorophytes</taxon>
        <taxon>Trebouxiophyceae</taxon>
        <taxon>Chlorellales</taxon>
        <taxon>Chlorellaceae</taxon>
        <taxon>Chlorella clade</taxon>
        <taxon>Micractinium</taxon>
    </lineage>
</organism>
<feature type="compositionally biased region" description="Acidic residues" evidence="1">
    <location>
        <begin position="294"/>
        <end position="309"/>
    </location>
</feature>
<feature type="compositionally biased region" description="Basic and acidic residues" evidence="1">
    <location>
        <begin position="206"/>
        <end position="217"/>
    </location>
</feature>
<dbReference type="OrthoDB" id="10616046at2759"/>
<comment type="caution">
    <text evidence="2">The sequence shown here is derived from an EMBL/GenBank/DDBJ whole genome shotgun (WGS) entry which is preliminary data.</text>
</comment>
<feature type="compositionally biased region" description="Low complexity" evidence="1">
    <location>
        <begin position="117"/>
        <end position="132"/>
    </location>
</feature>
<feature type="compositionally biased region" description="Low complexity" evidence="1">
    <location>
        <begin position="177"/>
        <end position="196"/>
    </location>
</feature>
<dbReference type="AlphaFoldDB" id="A0A2P6VJ42"/>
<feature type="region of interest" description="Disordered" evidence="1">
    <location>
        <begin position="602"/>
        <end position="662"/>
    </location>
</feature>